<evidence type="ECO:0000313" key="1">
    <source>
        <dbReference type="EMBL" id="BBO34705.1"/>
    </source>
</evidence>
<dbReference type="KEGG" id="lpav:PLANPX_4317"/>
<keyword evidence="2" id="KW-1185">Reference proteome</keyword>
<accession>A0A5K7XE88</accession>
<reference evidence="2" key="1">
    <citation type="submission" date="2019-10" db="EMBL/GenBank/DDBJ databases">
        <title>Lacipirellula parvula gen. nov., sp. nov., representing a lineage of planctomycetes widespread in freshwater anoxic habitats, and description of the family Lacipirellulaceae.</title>
        <authorList>
            <person name="Dedysh S.N."/>
            <person name="Kulichevskaya I.S."/>
            <person name="Beletsky A.V."/>
            <person name="Rakitin A.L."/>
            <person name="Mardanov A.V."/>
            <person name="Ivanova A.A."/>
            <person name="Saltykova V.X."/>
            <person name="Rijpstra W.I.C."/>
            <person name="Sinninghe Damste J.S."/>
            <person name="Ravin N.V."/>
        </authorList>
    </citation>
    <scope>NUCLEOTIDE SEQUENCE [LARGE SCALE GENOMIC DNA]</scope>
    <source>
        <strain evidence="2">PX69</strain>
    </source>
</reference>
<proteinExistence type="predicted"/>
<protein>
    <submittedName>
        <fullName evidence="1">Uncharacterized protein</fullName>
    </submittedName>
</protein>
<organism evidence="1 2">
    <name type="scientific">Lacipirellula parvula</name>
    <dbReference type="NCBI Taxonomy" id="2650471"/>
    <lineage>
        <taxon>Bacteria</taxon>
        <taxon>Pseudomonadati</taxon>
        <taxon>Planctomycetota</taxon>
        <taxon>Planctomycetia</taxon>
        <taxon>Pirellulales</taxon>
        <taxon>Lacipirellulaceae</taxon>
        <taxon>Lacipirellula</taxon>
    </lineage>
</organism>
<evidence type="ECO:0000313" key="2">
    <source>
        <dbReference type="Proteomes" id="UP000326837"/>
    </source>
</evidence>
<gene>
    <name evidence="1" type="ORF">PLANPX_4317</name>
</gene>
<dbReference type="EMBL" id="AP021861">
    <property type="protein sequence ID" value="BBO34705.1"/>
    <property type="molecule type" value="Genomic_DNA"/>
</dbReference>
<name>A0A5K7XE88_9BACT</name>
<dbReference type="AlphaFoldDB" id="A0A5K7XE88"/>
<dbReference type="Proteomes" id="UP000326837">
    <property type="component" value="Chromosome"/>
</dbReference>
<sequence>MSRDAIFGDINRKVLQFFELRDVVSRHDAPFASLYALVAAFACSKRSVVCRPRRAC</sequence>